<comment type="caution">
    <text evidence="2">The sequence shown here is derived from an EMBL/GenBank/DDBJ whole genome shotgun (WGS) entry which is preliminary data.</text>
</comment>
<evidence type="ECO:0000313" key="3">
    <source>
        <dbReference type="Proteomes" id="UP000288805"/>
    </source>
</evidence>
<proteinExistence type="predicted"/>
<protein>
    <recommendedName>
        <fullName evidence="4">TIR domain-containing protein</fullName>
    </recommendedName>
</protein>
<accession>A0A438D397</accession>
<dbReference type="AlphaFoldDB" id="A0A438D397"/>
<dbReference type="Proteomes" id="UP000288805">
    <property type="component" value="Unassembled WGS sequence"/>
</dbReference>
<evidence type="ECO:0008006" key="4">
    <source>
        <dbReference type="Google" id="ProtNLM"/>
    </source>
</evidence>
<dbReference type="Gene3D" id="3.40.50.10140">
    <property type="entry name" value="Toll/interleukin-1 receptor homology (TIR) domain"/>
    <property type="match status" value="1"/>
</dbReference>
<name>A0A438D397_VITVI</name>
<feature type="compositionally biased region" description="Polar residues" evidence="1">
    <location>
        <begin position="89"/>
        <end position="103"/>
    </location>
</feature>
<feature type="compositionally biased region" description="Low complexity" evidence="1">
    <location>
        <begin position="40"/>
        <end position="55"/>
    </location>
</feature>
<feature type="region of interest" description="Disordered" evidence="1">
    <location>
        <begin position="1"/>
        <end position="103"/>
    </location>
</feature>
<feature type="compositionally biased region" description="Gly residues" evidence="1">
    <location>
        <begin position="13"/>
        <end position="32"/>
    </location>
</feature>
<evidence type="ECO:0000313" key="2">
    <source>
        <dbReference type="EMBL" id="RVW29911.1"/>
    </source>
</evidence>
<dbReference type="InterPro" id="IPR035897">
    <property type="entry name" value="Toll_tir_struct_dom_sf"/>
</dbReference>
<organism evidence="2 3">
    <name type="scientific">Vitis vinifera</name>
    <name type="common">Grape</name>
    <dbReference type="NCBI Taxonomy" id="29760"/>
    <lineage>
        <taxon>Eukaryota</taxon>
        <taxon>Viridiplantae</taxon>
        <taxon>Streptophyta</taxon>
        <taxon>Embryophyta</taxon>
        <taxon>Tracheophyta</taxon>
        <taxon>Spermatophyta</taxon>
        <taxon>Magnoliopsida</taxon>
        <taxon>eudicotyledons</taxon>
        <taxon>Gunneridae</taxon>
        <taxon>Pentapetalae</taxon>
        <taxon>rosids</taxon>
        <taxon>Vitales</taxon>
        <taxon>Vitaceae</taxon>
        <taxon>Viteae</taxon>
        <taxon>Vitis</taxon>
    </lineage>
</organism>
<dbReference type="EMBL" id="QGNW01001821">
    <property type="protein sequence ID" value="RVW29911.1"/>
    <property type="molecule type" value="Genomic_DNA"/>
</dbReference>
<evidence type="ECO:0000256" key="1">
    <source>
        <dbReference type="SAM" id="MobiDB-lite"/>
    </source>
</evidence>
<sequence length="203" mass="22187">MCHQRFKDKGSDKGGFGGGGGGDSDRGGFGGRGRGRRDQSGGWNNRNNSGENNKSFEWNKESNNNGEGWKGHDGAVSWGQGGGDKGPRNWNSGTGRTSNQLRPTLKGNSPFSFNFYVIPIFLPHSYHLEVTILWIDHSSYPSSNHSSSKLQMASSSTSLSVASSSSTHPWKYEVFLSFRGEDTAKALLIIFTRRFVDVESTLS</sequence>
<gene>
    <name evidence="2" type="ORF">CK203_112183</name>
</gene>
<feature type="compositionally biased region" description="Basic and acidic residues" evidence="1">
    <location>
        <begin position="1"/>
        <end position="12"/>
    </location>
</feature>
<reference evidence="2 3" key="1">
    <citation type="journal article" date="2018" name="PLoS Genet.">
        <title>Population sequencing reveals clonal diversity and ancestral inbreeding in the grapevine cultivar Chardonnay.</title>
        <authorList>
            <person name="Roach M.J."/>
            <person name="Johnson D.L."/>
            <person name="Bohlmann J."/>
            <person name="van Vuuren H.J."/>
            <person name="Jones S.J."/>
            <person name="Pretorius I.S."/>
            <person name="Schmidt S.A."/>
            <person name="Borneman A.R."/>
        </authorList>
    </citation>
    <scope>NUCLEOTIDE SEQUENCE [LARGE SCALE GENOMIC DNA]</scope>
    <source>
        <strain evidence="3">cv. Chardonnay</strain>
        <tissue evidence="2">Leaf</tissue>
    </source>
</reference>